<name>A0AAU8GMU2_9CAUD</name>
<proteinExistence type="predicted"/>
<sequence>MSDRFERVFGGDCPVCSHSQRRAHDWFGICELCGCHCATHPWPYASIQRYCQASDATEIDIRRCGLCGHREHGDGPCGCMDLGHLADRLPSCACWPEIMPHPGQREMFVARRILTLARVTIPLWAPKVQLWRFDPHRGMVRVGTFHNTRITNPASRGRELSFDIRVDPDREEQWWEQEAVLVSRIEPPHPILSWLKQVDWRVWALLAAVCWLAAAVVAAWSP</sequence>
<evidence type="ECO:0000256" key="1">
    <source>
        <dbReference type="SAM" id="Phobius"/>
    </source>
</evidence>
<dbReference type="EMBL" id="PP750961">
    <property type="protein sequence ID" value="XCH43055.1"/>
    <property type="molecule type" value="Genomic_DNA"/>
</dbReference>
<organism evidence="2">
    <name type="scientific">Mycobacterium phage JustASigh</name>
    <dbReference type="NCBI Taxonomy" id="3158894"/>
    <lineage>
        <taxon>Viruses</taxon>
        <taxon>Duplodnaviria</taxon>
        <taxon>Heunggongvirae</taxon>
        <taxon>Uroviricota</taxon>
        <taxon>Caudoviricetes</taxon>
    </lineage>
</organism>
<keyword evidence="1" id="KW-1133">Transmembrane helix</keyword>
<evidence type="ECO:0000313" key="2">
    <source>
        <dbReference type="EMBL" id="XCH43055.1"/>
    </source>
</evidence>
<protein>
    <submittedName>
        <fullName evidence="2">Uncharacterized protein</fullName>
    </submittedName>
</protein>
<feature type="transmembrane region" description="Helical" evidence="1">
    <location>
        <begin position="202"/>
        <end position="221"/>
    </location>
</feature>
<keyword evidence="1" id="KW-0472">Membrane</keyword>
<gene>
    <name evidence="2" type="primary">75</name>
    <name evidence="2" type="ORF">PBI_JUSTASIGH_75</name>
</gene>
<keyword evidence="1" id="KW-0812">Transmembrane</keyword>
<reference evidence="2" key="1">
    <citation type="submission" date="2024-04" db="EMBL/GenBank/DDBJ databases">
        <authorList>
            <person name="Asai D.J."/>
            <person name="Lewis C.M."/>
            <person name="Viland M.D."/>
            <person name="Garlena R.A."/>
            <person name="Russell D.A."/>
            <person name="Jacobs-Sera D."/>
            <person name="Hatfull G.F."/>
        </authorList>
    </citation>
    <scope>NUCLEOTIDE SEQUENCE</scope>
</reference>
<accession>A0AAU8GMU2</accession>